<evidence type="ECO:0000313" key="5">
    <source>
        <dbReference type="Proteomes" id="UP000323876"/>
    </source>
</evidence>
<gene>
    <name evidence="4" type="ORF">F3087_17475</name>
</gene>
<dbReference type="PROSITE" id="PS51186">
    <property type="entry name" value="GNAT"/>
    <property type="match status" value="1"/>
</dbReference>
<dbReference type="GO" id="GO:0016747">
    <property type="term" value="F:acyltransferase activity, transferring groups other than amino-acyl groups"/>
    <property type="evidence" value="ECO:0007669"/>
    <property type="project" value="InterPro"/>
</dbReference>
<dbReference type="EMBL" id="VXLC01000006">
    <property type="protein sequence ID" value="KAA8887480.1"/>
    <property type="molecule type" value="Genomic_DNA"/>
</dbReference>
<protein>
    <submittedName>
        <fullName evidence="4">GNAT family N-acetyltransferase</fullName>
    </submittedName>
</protein>
<dbReference type="PANTHER" id="PTHR43877">
    <property type="entry name" value="AMINOALKYLPHOSPHONATE N-ACETYLTRANSFERASE-RELATED-RELATED"/>
    <property type="match status" value="1"/>
</dbReference>
<dbReference type="CDD" id="cd04301">
    <property type="entry name" value="NAT_SF"/>
    <property type="match status" value="1"/>
</dbReference>
<name>A0A5N0EF70_9NOCA</name>
<evidence type="ECO:0000259" key="3">
    <source>
        <dbReference type="PROSITE" id="PS51186"/>
    </source>
</evidence>
<dbReference type="InterPro" id="IPR000182">
    <property type="entry name" value="GNAT_dom"/>
</dbReference>
<dbReference type="Gene3D" id="3.40.630.30">
    <property type="match status" value="1"/>
</dbReference>
<dbReference type="RefSeq" id="WP_150403054.1">
    <property type="nucleotide sequence ID" value="NZ_VXLC01000006.1"/>
</dbReference>
<evidence type="ECO:0000256" key="2">
    <source>
        <dbReference type="ARBA" id="ARBA00023315"/>
    </source>
</evidence>
<comment type="caution">
    <text evidence="4">The sequence shown here is derived from an EMBL/GenBank/DDBJ whole genome shotgun (WGS) entry which is preliminary data.</text>
</comment>
<keyword evidence="1 4" id="KW-0808">Transferase</keyword>
<keyword evidence="2" id="KW-0012">Acyltransferase</keyword>
<accession>A0A5N0EF70</accession>
<sequence>MDLVAQAYSSPDAQKLIAELQQEYVVRYGGPDATPTDPAEFEPPLGAFLVGYLDGTPVACAGWRSHNSDEPGFRDGDAELKRMYVSAEVRGRGLARQLLAAIEHNAATAGRRRIVLETADKQPEALNLYTSAGYQPIPGFGIYLGEPESHYFARELP</sequence>
<dbReference type="SUPFAM" id="SSF55729">
    <property type="entry name" value="Acyl-CoA N-acyltransferases (Nat)"/>
    <property type="match status" value="1"/>
</dbReference>
<dbReference type="AlphaFoldDB" id="A0A5N0EF70"/>
<dbReference type="InterPro" id="IPR016181">
    <property type="entry name" value="Acyl_CoA_acyltransferase"/>
</dbReference>
<keyword evidence="5" id="KW-1185">Reference proteome</keyword>
<dbReference type="PANTHER" id="PTHR43877:SF2">
    <property type="entry name" value="AMINOALKYLPHOSPHONATE N-ACETYLTRANSFERASE-RELATED"/>
    <property type="match status" value="1"/>
</dbReference>
<reference evidence="4 5" key="1">
    <citation type="submission" date="2019-09" db="EMBL/GenBank/DDBJ databases">
        <authorList>
            <person name="Wang X."/>
        </authorList>
    </citation>
    <scope>NUCLEOTIDE SEQUENCE [LARGE SCALE GENOMIC DNA]</scope>
    <source>
        <strain evidence="4 5">CICC 11023</strain>
    </source>
</reference>
<proteinExistence type="predicted"/>
<feature type="domain" description="N-acetyltransferase" evidence="3">
    <location>
        <begin position="3"/>
        <end position="157"/>
    </location>
</feature>
<dbReference type="InterPro" id="IPR050832">
    <property type="entry name" value="Bact_Acetyltransf"/>
</dbReference>
<organism evidence="4 5">
    <name type="scientific">Nocardia colli</name>
    <dbReference type="NCBI Taxonomy" id="2545717"/>
    <lineage>
        <taxon>Bacteria</taxon>
        <taxon>Bacillati</taxon>
        <taxon>Actinomycetota</taxon>
        <taxon>Actinomycetes</taxon>
        <taxon>Mycobacteriales</taxon>
        <taxon>Nocardiaceae</taxon>
        <taxon>Nocardia</taxon>
    </lineage>
</organism>
<evidence type="ECO:0000313" key="4">
    <source>
        <dbReference type="EMBL" id="KAA8887480.1"/>
    </source>
</evidence>
<evidence type="ECO:0000256" key="1">
    <source>
        <dbReference type="ARBA" id="ARBA00022679"/>
    </source>
</evidence>
<dbReference type="OrthoDB" id="70840at2"/>
<dbReference type="Proteomes" id="UP000323876">
    <property type="component" value="Unassembled WGS sequence"/>
</dbReference>
<dbReference type="Pfam" id="PF00583">
    <property type="entry name" value="Acetyltransf_1"/>
    <property type="match status" value="1"/>
</dbReference>